<dbReference type="GO" id="GO:0006508">
    <property type="term" value="P:proteolysis"/>
    <property type="evidence" value="ECO:0007669"/>
    <property type="project" value="UniProtKB-KW"/>
</dbReference>
<keyword evidence="6" id="KW-0808">Transferase</keyword>
<keyword evidence="11" id="KW-0961">Cell wall biogenesis/degradation</keyword>
<feature type="transmembrane region" description="Helical" evidence="15">
    <location>
        <begin position="31"/>
        <end position="54"/>
    </location>
</feature>
<evidence type="ECO:0000256" key="7">
    <source>
        <dbReference type="ARBA" id="ARBA00022801"/>
    </source>
</evidence>
<keyword evidence="5" id="KW-0328">Glycosyltransferase</keyword>
<comment type="similarity">
    <text evidence="2">In the N-terminal section; belongs to the glycosyltransferase 51 family.</text>
</comment>
<proteinExistence type="inferred from homology"/>
<dbReference type="GO" id="GO:0009002">
    <property type="term" value="F:serine-type D-Ala-D-Ala carboxypeptidase activity"/>
    <property type="evidence" value="ECO:0007669"/>
    <property type="project" value="UniProtKB-EC"/>
</dbReference>
<evidence type="ECO:0000256" key="6">
    <source>
        <dbReference type="ARBA" id="ARBA00022679"/>
    </source>
</evidence>
<evidence type="ECO:0000256" key="5">
    <source>
        <dbReference type="ARBA" id="ARBA00022676"/>
    </source>
</evidence>
<protein>
    <submittedName>
        <fullName evidence="18">Penicillin-binding protein</fullName>
    </submittedName>
</protein>
<dbReference type="InterPro" id="IPR050396">
    <property type="entry name" value="Glycosyltr_51/Transpeptidase"/>
</dbReference>
<keyword evidence="9" id="KW-0573">Peptidoglycan synthesis</keyword>
<comment type="catalytic activity">
    <reaction evidence="12">
        <text>Preferential cleavage: (Ac)2-L-Lys-D-Ala-|-D-Ala. Also transpeptidation of peptidyl-alanyl moieties that are N-acyl substituents of D-alanine.</text>
        <dbReference type="EC" id="3.4.16.4"/>
    </reaction>
</comment>
<dbReference type="PANTHER" id="PTHR32282">
    <property type="entry name" value="BINDING PROTEIN TRANSPEPTIDASE, PUTATIVE-RELATED"/>
    <property type="match status" value="1"/>
</dbReference>
<keyword evidence="19" id="KW-1185">Reference proteome</keyword>
<dbReference type="GO" id="GO:0008955">
    <property type="term" value="F:peptidoglycan glycosyltransferase activity"/>
    <property type="evidence" value="ECO:0007669"/>
    <property type="project" value="UniProtKB-EC"/>
</dbReference>
<feature type="domain" description="Glycosyl transferase family 51" evidence="17">
    <location>
        <begin position="78"/>
        <end position="256"/>
    </location>
</feature>
<dbReference type="RefSeq" id="WP_154548679.1">
    <property type="nucleotide sequence ID" value="NZ_VUMX01000013.1"/>
</dbReference>
<dbReference type="AlphaFoldDB" id="A0A6A8MEF0"/>
<dbReference type="GO" id="GO:0008360">
    <property type="term" value="P:regulation of cell shape"/>
    <property type="evidence" value="ECO:0007669"/>
    <property type="project" value="UniProtKB-KW"/>
</dbReference>
<evidence type="ECO:0000256" key="10">
    <source>
        <dbReference type="ARBA" id="ARBA00023268"/>
    </source>
</evidence>
<dbReference type="PANTHER" id="PTHR32282:SF29">
    <property type="entry name" value="PENICILLIN-BINDING PROTEIN 1A"/>
    <property type="match status" value="1"/>
</dbReference>
<dbReference type="InterPro" id="IPR036950">
    <property type="entry name" value="PBP_transglycosylase"/>
</dbReference>
<dbReference type="GO" id="GO:0071555">
    <property type="term" value="P:cell wall organization"/>
    <property type="evidence" value="ECO:0007669"/>
    <property type="project" value="UniProtKB-KW"/>
</dbReference>
<gene>
    <name evidence="18" type="ORF">FYJ62_05795</name>
</gene>
<dbReference type="InterPro" id="IPR001460">
    <property type="entry name" value="PCN-bd_Tpept"/>
</dbReference>
<keyword evidence="7" id="KW-0378">Hydrolase</keyword>
<evidence type="ECO:0000256" key="2">
    <source>
        <dbReference type="ARBA" id="ARBA00007739"/>
    </source>
</evidence>
<keyword evidence="4" id="KW-0645">Protease</keyword>
<feature type="domain" description="Penicillin-binding protein transpeptidase" evidence="16">
    <location>
        <begin position="350"/>
        <end position="629"/>
    </location>
</feature>
<evidence type="ECO:0000256" key="1">
    <source>
        <dbReference type="ARBA" id="ARBA00007090"/>
    </source>
</evidence>
<dbReference type="Gene3D" id="1.10.3810.10">
    <property type="entry name" value="Biosynthetic peptidoglycan transglycosylase-like"/>
    <property type="match status" value="1"/>
</dbReference>
<evidence type="ECO:0000256" key="12">
    <source>
        <dbReference type="ARBA" id="ARBA00034000"/>
    </source>
</evidence>
<evidence type="ECO:0000256" key="3">
    <source>
        <dbReference type="ARBA" id="ARBA00022645"/>
    </source>
</evidence>
<name>A0A6A8MEF0_9LACO</name>
<comment type="catalytic activity">
    <reaction evidence="13">
        <text>[GlcNAc-(1-&gt;4)-Mur2Ac(oyl-L-Ala-gamma-D-Glu-L-Lys-D-Ala-D-Ala)](n)-di-trans,octa-cis-undecaprenyl diphosphate + beta-D-GlcNAc-(1-&gt;4)-Mur2Ac(oyl-L-Ala-gamma-D-Glu-L-Lys-D-Ala-D-Ala)-di-trans,octa-cis-undecaprenyl diphosphate = [GlcNAc-(1-&gt;4)-Mur2Ac(oyl-L-Ala-gamma-D-Glu-L-Lys-D-Ala-D-Ala)](n+1)-di-trans,octa-cis-undecaprenyl diphosphate + di-trans,octa-cis-undecaprenyl diphosphate + H(+)</text>
        <dbReference type="Rhea" id="RHEA:23708"/>
        <dbReference type="Rhea" id="RHEA-COMP:9602"/>
        <dbReference type="Rhea" id="RHEA-COMP:9603"/>
        <dbReference type="ChEBI" id="CHEBI:15378"/>
        <dbReference type="ChEBI" id="CHEBI:58405"/>
        <dbReference type="ChEBI" id="CHEBI:60033"/>
        <dbReference type="ChEBI" id="CHEBI:78435"/>
        <dbReference type="EC" id="2.4.99.28"/>
    </reaction>
</comment>
<evidence type="ECO:0000259" key="17">
    <source>
        <dbReference type="Pfam" id="PF00912"/>
    </source>
</evidence>
<keyword evidence="3" id="KW-0121">Carboxypeptidase</keyword>
<evidence type="ECO:0000256" key="4">
    <source>
        <dbReference type="ARBA" id="ARBA00022670"/>
    </source>
</evidence>
<evidence type="ECO:0000256" key="13">
    <source>
        <dbReference type="ARBA" id="ARBA00049902"/>
    </source>
</evidence>
<accession>A0A6A8MEF0</accession>
<dbReference type="EMBL" id="VUMX01000013">
    <property type="protein sequence ID" value="MST87160.1"/>
    <property type="molecule type" value="Genomic_DNA"/>
</dbReference>
<evidence type="ECO:0000256" key="8">
    <source>
        <dbReference type="ARBA" id="ARBA00022960"/>
    </source>
</evidence>
<organism evidence="18 19">
    <name type="scientific">Lactobacillus porci</name>
    <dbReference type="NCBI Taxonomy" id="2012477"/>
    <lineage>
        <taxon>Bacteria</taxon>
        <taxon>Bacillati</taxon>
        <taxon>Bacillota</taxon>
        <taxon>Bacilli</taxon>
        <taxon>Lactobacillales</taxon>
        <taxon>Lactobacillaceae</taxon>
        <taxon>Lactobacillus</taxon>
    </lineage>
</organism>
<dbReference type="Gene3D" id="3.40.710.10">
    <property type="entry name" value="DD-peptidase/beta-lactamase superfamily"/>
    <property type="match status" value="1"/>
</dbReference>
<dbReference type="InterPro" id="IPR023346">
    <property type="entry name" value="Lysozyme-like_dom_sf"/>
</dbReference>
<keyword evidence="15" id="KW-0812">Transmembrane</keyword>
<dbReference type="FunFam" id="1.10.3810.10:FF:000001">
    <property type="entry name" value="Penicillin-binding protein 1A"/>
    <property type="match status" value="1"/>
</dbReference>
<comment type="caution">
    <text evidence="18">The sequence shown here is derived from an EMBL/GenBank/DDBJ whole genome shotgun (WGS) entry which is preliminary data.</text>
</comment>
<keyword evidence="10" id="KW-0511">Multifunctional enzyme</keyword>
<dbReference type="Pfam" id="PF00912">
    <property type="entry name" value="Transgly"/>
    <property type="match status" value="1"/>
</dbReference>
<keyword evidence="15" id="KW-1133">Transmembrane helix</keyword>
<dbReference type="Pfam" id="PF00905">
    <property type="entry name" value="Transpeptidase"/>
    <property type="match status" value="1"/>
</dbReference>
<dbReference type="OrthoDB" id="9766909at2"/>
<feature type="compositionally biased region" description="Low complexity" evidence="14">
    <location>
        <begin position="687"/>
        <end position="749"/>
    </location>
</feature>
<dbReference type="GO" id="GO:0009252">
    <property type="term" value="P:peptidoglycan biosynthetic process"/>
    <property type="evidence" value="ECO:0007669"/>
    <property type="project" value="UniProtKB-KW"/>
</dbReference>
<sequence>MATNNSNQENTRMARFHKGESKKKRNPVLQVLKWLLLIVLLTVVSGVGVFAFYAKDAPSISTEKLQSGGTSSFYTTNGKFLMSIGSQTRVYAKSKDIPQTLKDAVVSIEDKRFYEEKVGLDPIRIVGSLLTNVKSQGIAAGGSTITQQLVKLTCFSTATSQRTLSRKAQEAWLAMKVEREYSKDQILEFYINKVFMNYGTYGMATAANYYYGKKLKQLDLAQLALLAGMPNAPVAYNPYLYPAKAKYRRDLVLQAMYENKKITKKQLTAAKKENVQTGLKKHSSTNESKLRQVDDAYIKEAIAEVQADGFDPYNDNLKITLNIDQKAQNKLYSLANGGSVPFTSKKMQVGATVVNPKNGHVVAILGGRHLPAVQLGLDRAVQTGRSTGSTIKPVLDYAPAIEYLNWPTSHIVQDTKYVYPGTSIQLYDWDNSYQGAMSMRYALIQSRNVPAVRTLDEVGINRAKLFARKLGVNISSSAGLSTAIGADASSLQMAGAYAAFATEGIYRKPRFVSKIETADGQTRNYNSKGVRVMKKSTAYMITDMLKGVFTSGTGTEAKVSGLYEAGKTGTVKYSDDELVKYPSYSSTPKDAWFNGYTKEYAISIWTGYDNLKDGTISGVGQYSAQILYKYLMAYLMRNTTSTDWDKPSTVLKRRIVKNSEDTVAKSGQSYTWELFVKGYAPADKEYAGSTGTTSGTSSSAVSSVKHSSSSAKAGSSSSSRTKASSSSSSSASSSSKTSSPSQSSQSSKTESSKQDEGNNDNNKQADNKQDN</sequence>
<keyword evidence="15" id="KW-0472">Membrane</keyword>
<comment type="similarity">
    <text evidence="1">In the C-terminal section; belongs to the transpeptidase family.</text>
</comment>
<evidence type="ECO:0000256" key="14">
    <source>
        <dbReference type="SAM" id="MobiDB-lite"/>
    </source>
</evidence>
<evidence type="ECO:0000256" key="15">
    <source>
        <dbReference type="SAM" id="Phobius"/>
    </source>
</evidence>
<dbReference type="InterPro" id="IPR012338">
    <property type="entry name" value="Beta-lactam/transpept-like"/>
</dbReference>
<dbReference type="SUPFAM" id="SSF53955">
    <property type="entry name" value="Lysozyme-like"/>
    <property type="match status" value="1"/>
</dbReference>
<feature type="region of interest" description="Disordered" evidence="14">
    <location>
        <begin position="686"/>
        <end position="771"/>
    </location>
</feature>
<dbReference type="Proteomes" id="UP000438120">
    <property type="component" value="Unassembled WGS sequence"/>
</dbReference>
<reference evidence="18 19" key="1">
    <citation type="submission" date="2019-08" db="EMBL/GenBank/DDBJ databases">
        <title>In-depth cultivation of the pig gut microbiome towards novel bacterial diversity and tailored functional studies.</title>
        <authorList>
            <person name="Wylensek D."/>
            <person name="Hitch T.C.A."/>
            <person name="Clavel T."/>
        </authorList>
    </citation>
    <scope>NUCLEOTIDE SEQUENCE [LARGE SCALE GENOMIC DNA]</scope>
    <source>
        <strain evidence="18 19">Bifido-178-WT-2B</strain>
    </source>
</reference>
<evidence type="ECO:0000259" key="16">
    <source>
        <dbReference type="Pfam" id="PF00905"/>
    </source>
</evidence>
<evidence type="ECO:0000313" key="19">
    <source>
        <dbReference type="Proteomes" id="UP000438120"/>
    </source>
</evidence>
<keyword evidence="8" id="KW-0133">Cell shape</keyword>
<evidence type="ECO:0000256" key="9">
    <source>
        <dbReference type="ARBA" id="ARBA00022984"/>
    </source>
</evidence>
<dbReference type="InterPro" id="IPR001264">
    <property type="entry name" value="Glyco_trans_51"/>
</dbReference>
<evidence type="ECO:0000256" key="11">
    <source>
        <dbReference type="ARBA" id="ARBA00023316"/>
    </source>
</evidence>
<dbReference type="GO" id="GO:0030288">
    <property type="term" value="C:outer membrane-bounded periplasmic space"/>
    <property type="evidence" value="ECO:0007669"/>
    <property type="project" value="TreeGrafter"/>
</dbReference>
<evidence type="ECO:0000313" key="18">
    <source>
        <dbReference type="EMBL" id="MST87160.1"/>
    </source>
</evidence>
<dbReference type="SUPFAM" id="SSF56601">
    <property type="entry name" value="beta-lactamase/transpeptidase-like"/>
    <property type="match status" value="1"/>
</dbReference>
<dbReference type="GO" id="GO:0008658">
    <property type="term" value="F:penicillin binding"/>
    <property type="evidence" value="ECO:0007669"/>
    <property type="project" value="InterPro"/>
</dbReference>